<dbReference type="PANTHER" id="PTHR30329:SF21">
    <property type="entry name" value="LIPOPROTEIN YIAD-RELATED"/>
    <property type="match status" value="1"/>
</dbReference>
<evidence type="ECO:0000313" key="5">
    <source>
        <dbReference type="Proteomes" id="UP000425960"/>
    </source>
</evidence>
<gene>
    <name evidence="4" type="ORF">DSCO28_46580</name>
</gene>
<dbReference type="InterPro" id="IPR006665">
    <property type="entry name" value="OmpA-like"/>
</dbReference>
<dbReference type="InterPro" id="IPR050330">
    <property type="entry name" value="Bact_OuterMem_StrucFunc"/>
</dbReference>
<name>A0A5K7ZV23_9BACT</name>
<dbReference type="KEGG" id="dov:DSCO28_46580"/>
<dbReference type="Pfam" id="PF00691">
    <property type="entry name" value="OmpA"/>
    <property type="match status" value="1"/>
</dbReference>
<dbReference type="PANTHER" id="PTHR30329">
    <property type="entry name" value="STATOR ELEMENT OF FLAGELLAR MOTOR COMPLEX"/>
    <property type="match status" value="1"/>
</dbReference>
<evidence type="ECO:0000256" key="1">
    <source>
        <dbReference type="PROSITE-ProRule" id="PRU00473"/>
    </source>
</evidence>
<reference evidence="4 5" key="1">
    <citation type="submission" date="2019-11" db="EMBL/GenBank/DDBJ databases">
        <title>Comparative genomics of hydrocarbon-degrading Desulfosarcina strains.</title>
        <authorList>
            <person name="Watanabe M."/>
            <person name="Kojima H."/>
            <person name="Fukui M."/>
        </authorList>
    </citation>
    <scope>NUCLEOTIDE SEQUENCE [LARGE SCALE GENOMIC DNA]</scope>
    <source>
        <strain evidence="4 5">28bB2T</strain>
    </source>
</reference>
<organism evidence="4 5">
    <name type="scientific">Desulfosarcina ovata subsp. sediminis</name>
    <dbReference type="NCBI Taxonomy" id="885957"/>
    <lineage>
        <taxon>Bacteria</taxon>
        <taxon>Pseudomonadati</taxon>
        <taxon>Thermodesulfobacteriota</taxon>
        <taxon>Desulfobacteria</taxon>
        <taxon>Desulfobacterales</taxon>
        <taxon>Desulfosarcinaceae</taxon>
        <taxon>Desulfosarcina</taxon>
    </lineage>
</organism>
<dbReference type="CDD" id="cd07185">
    <property type="entry name" value="OmpA_C-like"/>
    <property type="match status" value="1"/>
</dbReference>
<dbReference type="Gene3D" id="3.30.1330.60">
    <property type="entry name" value="OmpA-like domain"/>
    <property type="match status" value="1"/>
</dbReference>
<proteinExistence type="predicted"/>
<dbReference type="Proteomes" id="UP000425960">
    <property type="component" value="Chromosome"/>
</dbReference>
<dbReference type="PROSITE" id="PS51123">
    <property type="entry name" value="OMPA_2"/>
    <property type="match status" value="1"/>
</dbReference>
<keyword evidence="2" id="KW-0175">Coiled coil</keyword>
<feature type="domain" description="OmpA-like" evidence="3">
    <location>
        <begin position="397"/>
        <end position="515"/>
    </location>
</feature>
<dbReference type="SUPFAM" id="SSF103088">
    <property type="entry name" value="OmpA-like"/>
    <property type="match status" value="1"/>
</dbReference>
<protein>
    <recommendedName>
        <fullName evidence="3">OmpA-like domain-containing protein</fullName>
    </recommendedName>
</protein>
<dbReference type="GO" id="GO:0016020">
    <property type="term" value="C:membrane"/>
    <property type="evidence" value="ECO:0007669"/>
    <property type="project" value="UniProtKB-UniRule"/>
</dbReference>
<evidence type="ECO:0000259" key="3">
    <source>
        <dbReference type="PROSITE" id="PS51123"/>
    </source>
</evidence>
<keyword evidence="1" id="KW-0472">Membrane</keyword>
<evidence type="ECO:0000256" key="2">
    <source>
        <dbReference type="SAM" id="Coils"/>
    </source>
</evidence>
<sequence>MNDHGWIFRWSAGLLVCAAITGCVQSPMPGPAANSGATMATMQNAGEALNQLAADMAAARNAHLDLLSPGWFEKAARAFADARKRSEKGQPAANVEEAIRIARAHLRKAEVVATVSRTTLADVLGARGKAGDAGATQYEKAYRQAEGDFMDLARAIERDNLPYVEKNRDAVVNGYRQLEVRAIKAKTLGTVHTRIAQAKAAGSRRMAPQTYEQAIQSLNTADAFIAANPHARTEIRTKAANALFQANRLMAVTDAAKRFKTMAPEETALLLETYLHSITAELDASDMRDQDLQTQLDNIVGLVAALKNDRDFLSEQNKTLQTEMETLREESQARIDALHMQLAILEGKSREDQMAKERISRQRMAAEQRLAAERKFNQLYAAVQDYFQSDEAEVYKQDNQVVIRLKAMQFPVGKSKIMPVNYPLLGKAQKAIRTFEAPRVTVEGHTDATGSDEGNMRLSQKRADAVRDYLINNQTLPADRITAVGYGAKRPLASNKTAAGRAMNRRIDILIIPQEKPI</sequence>
<feature type="coiled-coil region" evidence="2">
    <location>
        <begin position="303"/>
        <end position="348"/>
    </location>
</feature>
<dbReference type="RefSeq" id="WP_155324120.1">
    <property type="nucleotide sequence ID" value="NZ_AP021876.1"/>
</dbReference>
<dbReference type="InterPro" id="IPR036737">
    <property type="entry name" value="OmpA-like_sf"/>
</dbReference>
<dbReference type="AlphaFoldDB" id="A0A5K7ZV23"/>
<dbReference type="EMBL" id="AP021876">
    <property type="protein sequence ID" value="BBO84092.1"/>
    <property type="molecule type" value="Genomic_DNA"/>
</dbReference>
<accession>A0A5K7ZV23</accession>
<evidence type="ECO:0000313" key="4">
    <source>
        <dbReference type="EMBL" id="BBO84092.1"/>
    </source>
</evidence>